<keyword evidence="7 9" id="KW-1133">Transmembrane helix</keyword>
<feature type="transmembrane region" description="Helical" evidence="9">
    <location>
        <begin position="97"/>
        <end position="114"/>
    </location>
</feature>
<keyword evidence="5 9" id="KW-0064">Aspartyl protease</keyword>
<comment type="subcellular location">
    <subcellularLocation>
        <location evidence="9">Cell membrane</location>
        <topology evidence="9">Multi-pass membrane protein</topology>
    </subcellularLocation>
</comment>
<dbReference type="PANTHER" id="PTHR33695:SF1">
    <property type="entry name" value="LIPOPROTEIN SIGNAL PEPTIDASE"/>
    <property type="match status" value="1"/>
</dbReference>
<keyword evidence="6 9" id="KW-0378">Hydrolase</keyword>
<feature type="active site" evidence="9">
    <location>
        <position position="141"/>
    </location>
</feature>
<comment type="function">
    <text evidence="9 10">This protein specifically catalyzes the removal of signal peptides from prolipoproteins.</text>
</comment>
<dbReference type="GO" id="GO:0005886">
    <property type="term" value="C:plasma membrane"/>
    <property type="evidence" value="ECO:0007669"/>
    <property type="project" value="UniProtKB-SubCell"/>
</dbReference>
<feature type="transmembrane region" description="Helical" evidence="9">
    <location>
        <begin position="70"/>
        <end position="90"/>
    </location>
</feature>
<dbReference type="GO" id="GO:0004190">
    <property type="term" value="F:aspartic-type endopeptidase activity"/>
    <property type="evidence" value="ECO:0007669"/>
    <property type="project" value="UniProtKB-UniRule"/>
</dbReference>
<evidence type="ECO:0000256" key="8">
    <source>
        <dbReference type="ARBA" id="ARBA00023136"/>
    </source>
</evidence>
<dbReference type="RefSeq" id="WP_369061433.1">
    <property type="nucleotide sequence ID" value="NZ_CP158375.1"/>
</dbReference>
<evidence type="ECO:0000256" key="6">
    <source>
        <dbReference type="ARBA" id="ARBA00022801"/>
    </source>
</evidence>
<evidence type="ECO:0000256" key="11">
    <source>
        <dbReference type="RuleBase" id="RU004181"/>
    </source>
</evidence>
<evidence type="ECO:0000256" key="2">
    <source>
        <dbReference type="ARBA" id="ARBA00022475"/>
    </source>
</evidence>
<evidence type="ECO:0000256" key="1">
    <source>
        <dbReference type="ARBA" id="ARBA00006139"/>
    </source>
</evidence>
<organism evidence="12">
    <name type="scientific">Caulobacter sp. 73W</name>
    <dbReference type="NCBI Taxonomy" id="3161137"/>
    <lineage>
        <taxon>Bacteria</taxon>
        <taxon>Pseudomonadati</taxon>
        <taxon>Pseudomonadota</taxon>
        <taxon>Alphaproteobacteria</taxon>
        <taxon>Caulobacterales</taxon>
        <taxon>Caulobacteraceae</taxon>
        <taxon>Caulobacter</taxon>
    </lineage>
</organism>
<proteinExistence type="inferred from homology"/>
<evidence type="ECO:0000256" key="10">
    <source>
        <dbReference type="RuleBase" id="RU000594"/>
    </source>
</evidence>
<dbReference type="GO" id="GO:0006508">
    <property type="term" value="P:proteolysis"/>
    <property type="evidence" value="ECO:0007669"/>
    <property type="project" value="UniProtKB-KW"/>
</dbReference>
<dbReference type="Pfam" id="PF01252">
    <property type="entry name" value="Peptidase_A8"/>
    <property type="match status" value="1"/>
</dbReference>
<dbReference type="EC" id="3.4.23.36" evidence="9"/>
<dbReference type="EMBL" id="CP158375">
    <property type="protein sequence ID" value="XDO97912.1"/>
    <property type="molecule type" value="Genomic_DNA"/>
</dbReference>
<reference evidence="12" key="1">
    <citation type="submission" date="2024-06" db="EMBL/GenBank/DDBJ databases">
        <title>Caulobacter inopinatus, sp. nov.</title>
        <authorList>
            <person name="Donachie S.P."/>
        </authorList>
    </citation>
    <scope>NUCLEOTIDE SEQUENCE</scope>
    <source>
        <strain evidence="12">73W</strain>
    </source>
</reference>
<evidence type="ECO:0000256" key="5">
    <source>
        <dbReference type="ARBA" id="ARBA00022750"/>
    </source>
</evidence>
<evidence type="ECO:0000256" key="4">
    <source>
        <dbReference type="ARBA" id="ARBA00022692"/>
    </source>
</evidence>
<feature type="transmembrane region" description="Helical" evidence="9">
    <location>
        <begin position="12"/>
        <end position="31"/>
    </location>
</feature>
<dbReference type="InterPro" id="IPR001872">
    <property type="entry name" value="Peptidase_A8"/>
</dbReference>
<keyword evidence="8 9" id="KW-0472">Membrane</keyword>
<dbReference type="PROSITE" id="PS00855">
    <property type="entry name" value="SPASE_II"/>
    <property type="match status" value="1"/>
</dbReference>
<name>A0AB39KWF2_9CAUL</name>
<evidence type="ECO:0000256" key="9">
    <source>
        <dbReference type="HAMAP-Rule" id="MF_00161"/>
    </source>
</evidence>
<accession>A0AB39KWF2</accession>
<dbReference type="PRINTS" id="PR00781">
    <property type="entry name" value="LIPOSIGPTASE"/>
</dbReference>
<dbReference type="NCBIfam" id="TIGR00077">
    <property type="entry name" value="lspA"/>
    <property type="match status" value="1"/>
</dbReference>
<feature type="transmembrane region" description="Helical" evidence="9">
    <location>
        <begin position="134"/>
        <end position="153"/>
    </location>
</feature>
<evidence type="ECO:0000256" key="3">
    <source>
        <dbReference type="ARBA" id="ARBA00022670"/>
    </source>
</evidence>
<feature type="active site" evidence="9">
    <location>
        <position position="124"/>
    </location>
</feature>
<comment type="pathway">
    <text evidence="9">Protein modification; lipoprotein biosynthesis (signal peptide cleavage).</text>
</comment>
<keyword evidence="2 9" id="KW-1003">Cell membrane</keyword>
<comment type="similarity">
    <text evidence="1 9 11">Belongs to the peptidase A8 family.</text>
</comment>
<keyword evidence="3 9" id="KW-0645">Protease</keyword>
<dbReference type="HAMAP" id="MF_00161">
    <property type="entry name" value="LspA"/>
    <property type="match status" value="1"/>
</dbReference>
<protein>
    <recommendedName>
        <fullName evidence="9">Lipoprotein signal peptidase</fullName>
        <ecNumber evidence="9">3.4.23.36</ecNumber>
    </recommendedName>
    <alternativeName>
        <fullName evidence="9">Prolipoprotein signal peptidase</fullName>
    </alternativeName>
    <alternativeName>
        <fullName evidence="9">Signal peptidase II</fullName>
        <shortName evidence="9">SPase II</shortName>
    </alternativeName>
</protein>
<evidence type="ECO:0000256" key="7">
    <source>
        <dbReference type="ARBA" id="ARBA00022989"/>
    </source>
</evidence>
<evidence type="ECO:0000313" key="12">
    <source>
        <dbReference type="EMBL" id="XDO97912.1"/>
    </source>
</evidence>
<sequence>MAKLHITRMGWTAYAIAAGVIVADQAVKHWILNIFDLPLRGSVPVAGPFHLTMVWNQGVSFGLLQAGHDLARWALAGFSLAVAFFLAGWARKTERPLLATALGLVIGGALGNLIDRVRFAAVADFLDFSRLYFPWVFNIADAGITVGVILLLADSLFGDSARK</sequence>
<dbReference type="PANTHER" id="PTHR33695">
    <property type="entry name" value="LIPOPROTEIN SIGNAL PEPTIDASE"/>
    <property type="match status" value="1"/>
</dbReference>
<gene>
    <name evidence="9 12" type="primary">lspA</name>
    <name evidence="12" type="ORF">ABOZ73_05710</name>
</gene>
<dbReference type="AlphaFoldDB" id="A0AB39KWF2"/>
<keyword evidence="4 9" id="KW-0812">Transmembrane</keyword>
<comment type="catalytic activity">
    <reaction evidence="9 10">
        <text>Release of signal peptides from bacterial membrane prolipoproteins. Hydrolyzes -Xaa-Yaa-Zaa-|-(S,diacylglyceryl)Cys-, in which Xaa is hydrophobic (preferably Leu), and Yaa (Ala or Ser) and Zaa (Gly or Ala) have small, neutral side chains.</text>
        <dbReference type="EC" id="3.4.23.36"/>
    </reaction>
</comment>